<dbReference type="AlphaFoldDB" id="A0A0E9WK92"/>
<organism evidence="1">
    <name type="scientific">Anguilla anguilla</name>
    <name type="common">European freshwater eel</name>
    <name type="synonym">Muraena anguilla</name>
    <dbReference type="NCBI Taxonomy" id="7936"/>
    <lineage>
        <taxon>Eukaryota</taxon>
        <taxon>Metazoa</taxon>
        <taxon>Chordata</taxon>
        <taxon>Craniata</taxon>
        <taxon>Vertebrata</taxon>
        <taxon>Euteleostomi</taxon>
        <taxon>Actinopterygii</taxon>
        <taxon>Neopterygii</taxon>
        <taxon>Teleostei</taxon>
        <taxon>Anguilliformes</taxon>
        <taxon>Anguillidae</taxon>
        <taxon>Anguilla</taxon>
    </lineage>
</organism>
<evidence type="ECO:0000313" key="1">
    <source>
        <dbReference type="EMBL" id="JAH90799.1"/>
    </source>
</evidence>
<protein>
    <submittedName>
        <fullName evidence="1">Uncharacterized protein</fullName>
    </submittedName>
</protein>
<reference evidence="1" key="1">
    <citation type="submission" date="2014-11" db="EMBL/GenBank/DDBJ databases">
        <authorList>
            <person name="Amaro Gonzalez C."/>
        </authorList>
    </citation>
    <scope>NUCLEOTIDE SEQUENCE</scope>
</reference>
<dbReference type="EMBL" id="GBXM01017778">
    <property type="protein sequence ID" value="JAH90799.1"/>
    <property type="molecule type" value="Transcribed_RNA"/>
</dbReference>
<proteinExistence type="predicted"/>
<accession>A0A0E9WK92</accession>
<name>A0A0E9WK92_ANGAN</name>
<reference evidence="1" key="2">
    <citation type="journal article" date="2015" name="Fish Shellfish Immunol.">
        <title>Early steps in the European eel (Anguilla anguilla)-Vibrio vulnificus interaction in the gills: Role of the RtxA13 toxin.</title>
        <authorList>
            <person name="Callol A."/>
            <person name="Pajuelo D."/>
            <person name="Ebbesson L."/>
            <person name="Teles M."/>
            <person name="MacKenzie S."/>
            <person name="Amaro C."/>
        </authorList>
    </citation>
    <scope>NUCLEOTIDE SEQUENCE</scope>
</reference>
<sequence>MAVSLFRWLCLIVYTFALPCVLFPFRGVVTVLWYIDVLLSTVLLSQLQTT</sequence>